<organism evidence="8 9">
    <name type="scientific">Aspergillus homomorphus (strain CBS 101889)</name>
    <dbReference type="NCBI Taxonomy" id="1450537"/>
    <lineage>
        <taxon>Eukaryota</taxon>
        <taxon>Fungi</taxon>
        <taxon>Dikarya</taxon>
        <taxon>Ascomycota</taxon>
        <taxon>Pezizomycotina</taxon>
        <taxon>Eurotiomycetes</taxon>
        <taxon>Eurotiomycetidae</taxon>
        <taxon>Eurotiales</taxon>
        <taxon>Aspergillaceae</taxon>
        <taxon>Aspergillus</taxon>
        <taxon>Aspergillus subgen. Circumdati</taxon>
    </lineage>
</organism>
<dbReference type="Proteomes" id="UP000248961">
    <property type="component" value="Unassembled WGS sequence"/>
</dbReference>
<evidence type="ECO:0000256" key="6">
    <source>
        <dbReference type="SAM" id="MobiDB-lite"/>
    </source>
</evidence>
<evidence type="ECO:0000256" key="3">
    <source>
        <dbReference type="ARBA" id="ARBA00023125"/>
    </source>
</evidence>
<dbReference type="GeneID" id="37203179"/>
<dbReference type="SUPFAM" id="SSF57701">
    <property type="entry name" value="Zn2/Cys6 DNA-binding domain"/>
    <property type="match status" value="1"/>
</dbReference>
<dbReference type="PANTHER" id="PTHR37534:SF11">
    <property type="entry name" value="ZN(II)2CYS6 TRANSCRIPTION FACTOR (EUROFUNG)"/>
    <property type="match status" value="1"/>
</dbReference>
<dbReference type="AlphaFoldDB" id="A0A395I0V7"/>
<dbReference type="VEuPathDB" id="FungiDB:BO97DRAFT_449896"/>
<dbReference type="PANTHER" id="PTHR37534">
    <property type="entry name" value="TRANSCRIPTIONAL ACTIVATOR PROTEIN UGA3"/>
    <property type="match status" value="1"/>
</dbReference>
<evidence type="ECO:0000256" key="2">
    <source>
        <dbReference type="ARBA" id="ARBA00023015"/>
    </source>
</evidence>
<evidence type="ECO:0000256" key="5">
    <source>
        <dbReference type="ARBA" id="ARBA00023242"/>
    </source>
</evidence>
<dbReference type="RefSeq" id="XP_025552463.1">
    <property type="nucleotide sequence ID" value="XM_025698890.1"/>
</dbReference>
<keyword evidence="5" id="KW-0539">Nucleus</keyword>
<dbReference type="GO" id="GO:0008270">
    <property type="term" value="F:zinc ion binding"/>
    <property type="evidence" value="ECO:0007669"/>
    <property type="project" value="InterPro"/>
</dbReference>
<protein>
    <recommendedName>
        <fullName evidence="7">Zn(2)-C6 fungal-type domain-containing protein</fullName>
    </recommendedName>
</protein>
<dbReference type="PROSITE" id="PS50048">
    <property type="entry name" value="ZN2_CY6_FUNGAL_2"/>
    <property type="match status" value="1"/>
</dbReference>
<dbReference type="SMART" id="SM00066">
    <property type="entry name" value="GAL4"/>
    <property type="match status" value="1"/>
</dbReference>
<keyword evidence="9" id="KW-1185">Reference proteome</keyword>
<reference evidence="8 9" key="1">
    <citation type="submission" date="2018-02" db="EMBL/GenBank/DDBJ databases">
        <title>The genomes of Aspergillus section Nigri reveals drivers in fungal speciation.</title>
        <authorList>
            <consortium name="DOE Joint Genome Institute"/>
            <person name="Vesth T.C."/>
            <person name="Nybo J."/>
            <person name="Theobald S."/>
            <person name="Brandl J."/>
            <person name="Frisvad J.C."/>
            <person name="Nielsen K.F."/>
            <person name="Lyhne E.K."/>
            <person name="Kogle M.E."/>
            <person name="Kuo A."/>
            <person name="Riley R."/>
            <person name="Clum A."/>
            <person name="Nolan M."/>
            <person name="Lipzen A."/>
            <person name="Salamov A."/>
            <person name="Henrissat B."/>
            <person name="Wiebenga A."/>
            <person name="De vries R.P."/>
            <person name="Grigoriev I.V."/>
            <person name="Mortensen U.H."/>
            <person name="Andersen M.R."/>
            <person name="Baker S.E."/>
        </authorList>
    </citation>
    <scope>NUCLEOTIDE SEQUENCE [LARGE SCALE GENOMIC DNA]</scope>
    <source>
        <strain evidence="8 9">CBS 101889</strain>
    </source>
</reference>
<dbReference type="GO" id="GO:0000981">
    <property type="term" value="F:DNA-binding transcription factor activity, RNA polymerase II-specific"/>
    <property type="evidence" value="ECO:0007669"/>
    <property type="project" value="InterPro"/>
</dbReference>
<dbReference type="InterPro" id="IPR021858">
    <property type="entry name" value="Fun_TF"/>
</dbReference>
<evidence type="ECO:0000313" key="8">
    <source>
        <dbReference type="EMBL" id="RAL13309.1"/>
    </source>
</evidence>
<feature type="region of interest" description="Disordered" evidence="6">
    <location>
        <begin position="418"/>
        <end position="440"/>
    </location>
</feature>
<dbReference type="Pfam" id="PF00172">
    <property type="entry name" value="Zn_clus"/>
    <property type="match status" value="1"/>
</dbReference>
<sequence>MSSTITKSESSPRSSERDTRQGRRFRTGCKTCKSRRVQCDETRPACNACVSKGRTCPGYQREFKWSTKHEVSSTATRRRRRAASGSGGDERDVSQGTPESTGSMENHTLARLEEAFEAAPGLLAQGDTEGEGGIPTVGSLDGMAELYGRIYVDGFGWLMGLEGEDPAQGLGQGQGQDGSYVQEDIREKAYALGALEESNEPPAATAAFQAFLEADLDMDVTVEGDILDGPRLLSDTTTAPHLLPSPAMSETTTFLIEYWFKNVCAMWSSFDSDRNLIRKLAASTWSHNAAVFHSLQTMSALHLAEQLPHVYATATSSWTAAMQAIQQELSFFTQSSSRRFPTGLLLALTGIGTTTCWTDSQQLGIPLLRKMKTILAYYNQPGMLLAPPTDRIYLDFFNDSCAYWDILCRVVSDEDTSLPAQSSAAPAPTHTQPGAPTLTTLTTPHPWVGVSRHILDIFANTILLCKQHTKRLRRTPTHATMHTFQALIADITAARALRTTLLTLAIQPDTTSPSTTTTTTDLTETGDAMTPLSHLIDVAEGYRLAALLHLYQTFADLRDEHIHTSVPEGAEHIWALQTQALELLELVRRIPLESGSRVIQPLLYLSIATGLRAPDPQGEVEGKGPLSGMAIRVSQGRRVVMQRVSVLEYSLPSKPIRVLKALIARIWEVGDREVEMGVDGGKHWSEVMEESELRTMFG</sequence>
<dbReference type="CDD" id="cd00067">
    <property type="entry name" value="GAL4"/>
    <property type="match status" value="1"/>
</dbReference>
<name>A0A395I0V7_ASPHC</name>
<dbReference type="OrthoDB" id="39175at2759"/>
<dbReference type="PROSITE" id="PS00463">
    <property type="entry name" value="ZN2_CY6_FUNGAL_1"/>
    <property type="match status" value="1"/>
</dbReference>
<dbReference type="InterPro" id="IPR036864">
    <property type="entry name" value="Zn2-C6_fun-type_DNA-bd_sf"/>
</dbReference>
<evidence type="ECO:0000256" key="4">
    <source>
        <dbReference type="ARBA" id="ARBA00023163"/>
    </source>
</evidence>
<feature type="region of interest" description="Disordered" evidence="6">
    <location>
        <begin position="68"/>
        <end position="104"/>
    </location>
</feature>
<evidence type="ECO:0000313" key="9">
    <source>
        <dbReference type="Proteomes" id="UP000248961"/>
    </source>
</evidence>
<keyword evidence="4" id="KW-0804">Transcription</keyword>
<dbReference type="Pfam" id="PF11951">
    <property type="entry name" value="Fungal_trans_2"/>
    <property type="match status" value="1"/>
</dbReference>
<feature type="compositionally biased region" description="Polar residues" evidence="6">
    <location>
        <begin position="1"/>
        <end position="13"/>
    </location>
</feature>
<evidence type="ECO:0000256" key="1">
    <source>
        <dbReference type="ARBA" id="ARBA00004123"/>
    </source>
</evidence>
<feature type="region of interest" description="Disordered" evidence="6">
    <location>
        <begin position="1"/>
        <end position="27"/>
    </location>
</feature>
<dbReference type="Gene3D" id="4.10.240.10">
    <property type="entry name" value="Zn(2)-C6 fungal-type DNA-binding domain"/>
    <property type="match status" value="1"/>
</dbReference>
<accession>A0A395I0V7</accession>
<gene>
    <name evidence="8" type="ORF">BO97DRAFT_449896</name>
</gene>
<keyword evidence="3" id="KW-0238">DNA-binding</keyword>
<comment type="subcellular location">
    <subcellularLocation>
        <location evidence="1">Nucleus</location>
    </subcellularLocation>
</comment>
<feature type="compositionally biased region" description="Low complexity" evidence="6">
    <location>
        <begin position="418"/>
        <end position="428"/>
    </location>
</feature>
<dbReference type="GO" id="GO:0045944">
    <property type="term" value="P:positive regulation of transcription by RNA polymerase II"/>
    <property type="evidence" value="ECO:0007669"/>
    <property type="project" value="TreeGrafter"/>
</dbReference>
<feature type="domain" description="Zn(2)-C6 fungal-type" evidence="7">
    <location>
        <begin position="28"/>
        <end position="56"/>
    </location>
</feature>
<feature type="compositionally biased region" description="Polar residues" evidence="6">
    <location>
        <begin position="94"/>
        <end position="104"/>
    </location>
</feature>
<evidence type="ECO:0000259" key="7">
    <source>
        <dbReference type="PROSITE" id="PS50048"/>
    </source>
</evidence>
<dbReference type="STRING" id="1450537.A0A395I0V7"/>
<proteinExistence type="predicted"/>
<dbReference type="EMBL" id="KZ824279">
    <property type="protein sequence ID" value="RAL13309.1"/>
    <property type="molecule type" value="Genomic_DNA"/>
</dbReference>
<dbReference type="GO" id="GO:0005634">
    <property type="term" value="C:nucleus"/>
    <property type="evidence" value="ECO:0007669"/>
    <property type="project" value="UniProtKB-SubCell"/>
</dbReference>
<keyword evidence="2" id="KW-0805">Transcription regulation</keyword>
<dbReference type="GO" id="GO:0000976">
    <property type="term" value="F:transcription cis-regulatory region binding"/>
    <property type="evidence" value="ECO:0007669"/>
    <property type="project" value="TreeGrafter"/>
</dbReference>
<dbReference type="InterPro" id="IPR001138">
    <property type="entry name" value="Zn2Cys6_DnaBD"/>
</dbReference>